<evidence type="ECO:0000313" key="2">
    <source>
        <dbReference type="Proteomes" id="UP000030763"/>
    </source>
</evidence>
<dbReference type="AlphaFoldDB" id="U6M634"/>
<accession>U6M634</accession>
<dbReference type="GeneID" id="25339752"/>
<dbReference type="EMBL" id="HG720466">
    <property type="protein sequence ID" value="CDJ59496.1"/>
    <property type="molecule type" value="Genomic_DNA"/>
</dbReference>
<dbReference type="RefSeq" id="XP_013336144.1">
    <property type="nucleotide sequence ID" value="XM_013480690.1"/>
</dbReference>
<keyword evidence="2" id="KW-1185">Reference proteome</keyword>
<sequence length="201" mass="21835">MKDEVQHIVGSLVKSSADGGGEKESYVGSDRELAREWAKTHKNKRNIKLVSWRALQTSMFMPPGDCSFFTVKVAITKALAIAAQKGHIKHDIVIPTGPTPGMPPRVEYVKVQDWSADASPSPKKRVWQNLHSRLGEGMIPGVEDIVYQVQAGMTKPDVDAPAGSISKALGCHVRAYDAGAKGPVRRLKKAQRQVPNCAVAD</sequence>
<protein>
    <submittedName>
        <fullName evidence="1">Uncharacterized protein</fullName>
    </submittedName>
</protein>
<organism evidence="1 2">
    <name type="scientific">Eimeria maxima</name>
    <name type="common">Coccidian parasite</name>
    <dbReference type="NCBI Taxonomy" id="5804"/>
    <lineage>
        <taxon>Eukaryota</taxon>
        <taxon>Sar</taxon>
        <taxon>Alveolata</taxon>
        <taxon>Apicomplexa</taxon>
        <taxon>Conoidasida</taxon>
        <taxon>Coccidia</taxon>
        <taxon>Eucoccidiorida</taxon>
        <taxon>Eimeriorina</taxon>
        <taxon>Eimeriidae</taxon>
        <taxon>Eimeria</taxon>
    </lineage>
</organism>
<reference evidence="1" key="1">
    <citation type="submission" date="2013-10" db="EMBL/GenBank/DDBJ databases">
        <title>Genomic analysis of the causative agents of coccidiosis in chickens.</title>
        <authorList>
            <person name="Reid A.J."/>
            <person name="Blake D."/>
            <person name="Billington K."/>
            <person name="Browne H."/>
            <person name="Dunn M."/>
            <person name="Hung S."/>
            <person name="Kawahara F."/>
            <person name="Miranda-Saavedra D."/>
            <person name="Mourier T."/>
            <person name="Nagra H."/>
            <person name="Otto T.D."/>
            <person name="Rawlings N."/>
            <person name="Sanchez A."/>
            <person name="Sanders M."/>
            <person name="Subramaniam C."/>
            <person name="Tay Y."/>
            <person name="Dear P."/>
            <person name="Doerig C."/>
            <person name="Gruber A."/>
            <person name="Parkinson J."/>
            <person name="Shirley M."/>
            <person name="Wan K.L."/>
            <person name="Berriman M."/>
            <person name="Tomley F."/>
            <person name="Pain A."/>
        </authorList>
    </citation>
    <scope>NUCLEOTIDE SEQUENCE [LARGE SCALE GENOMIC DNA]</scope>
    <source>
        <strain evidence="1">Weybridge</strain>
    </source>
</reference>
<dbReference type="VEuPathDB" id="ToxoDB:EMWEY_00057660"/>
<evidence type="ECO:0000313" key="1">
    <source>
        <dbReference type="EMBL" id="CDJ59496.1"/>
    </source>
</evidence>
<reference evidence="1" key="2">
    <citation type="submission" date="2013-10" db="EMBL/GenBank/DDBJ databases">
        <authorList>
            <person name="Aslett M."/>
        </authorList>
    </citation>
    <scope>NUCLEOTIDE SEQUENCE [LARGE SCALE GENOMIC DNA]</scope>
    <source>
        <strain evidence="1">Weybridge</strain>
    </source>
</reference>
<name>U6M634_EIMMA</name>
<proteinExistence type="predicted"/>
<dbReference type="Proteomes" id="UP000030763">
    <property type="component" value="Unassembled WGS sequence"/>
</dbReference>
<gene>
    <name evidence="1" type="ORF">EMWEY_00057660</name>
</gene>